<comment type="caution">
    <text evidence="3">The sequence shown here is derived from an EMBL/GenBank/DDBJ whole genome shotgun (WGS) entry which is preliminary data.</text>
</comment>
<feature type="domain" description="Metallo-beta-lactamase" evidence="2">
    <location>
        <begin position="101"/>
        <end position="173"/>
    </location>
</feature>
<dbReference type="RefSeq" id="XP_060378379.1">
    <property type="nucleotide sequence ID" value="XM_060527050.1"/>
</dbReference>
<keyword evidence="4" id="KW-1185">Reference proteome</keyword>
<sequence>MFSNSIPKLLAYCLTLYLSVVSAQIATLDQFFNRTTFPNGKAENVTIYLNEAVDLAKTWSLYQYFQDFCITQQVYPSLFRFPVGFVEPFSPFDRLNFVGHNFVSAWAYDTGDGIVLIDALDKPEEINAILIPGLQKFGFKRSDIKHCIITREHVDHDGGAKYLKDTFNTTLWASEAA</sequence>
<name>A0ABQ9QYX0_9PEZI</name>
<evidence type="ECO:0000313" key="3">
    <source>
        <dbReference type="EMBL" id="KAK1489822.1"/>
    </source>
</evidence>
<dbReference type="InterPro" id="IPR001279">
    <property type="entry name" value="Metallo-B-lactamas"/>
</dbReference>
<feature type="chain" id="PRO_5047442780" description="Metallo-beta-lactamase domain-containing protein" evidence="1">
    <location>
        <begin position="24"/>
        <end position="177"/>
    </location>
</feature>
<evidence type="ECO:0000259" key="2">
    <source>
        <dbReference type="Pfam" id="PF00753"/>
    </source>
</evidence>
<dbReference type="EMBL" id="MLFU01000055">
    <property type="protein sequence ID" value="KAK1489822.1"/>
    <property type="molecule type" value="Genomic_DNA"/>
</dbReference>
<proteinExistence type="predicted"/>
<dbReference type="Gene3D" id="3.60.15.10">
    <property type="entry name" value="Ribonuclease Z/Hydroxyacylglutathione hydrolase-like"/>
    <property type="match status" value="1"/>
</dbReference>
<dbReference type="GeneID" id="85411288"/>
<reference evidence="3 4" key="1">
    <citation type="submission" date="2016-10" db="EMBL/GenBank/DDBJ databases">
        <title>The genome sequence of Colletotrichum fioriniae PJ7.</title>
        <authorList>
            <person name="Baroncelli R."/>
        </authorList>
    </citation>
    <scope>NUCLEOTIDE SEQUENCE [LARGE SCALE GENOMIC DNA]</scope>
    <source>
        <strain evidence="3 4">Tom-12</strain>
    </source>
</reference>
<dbReference type="InterPro" id="IPR036866">
    <property type="entry name" value="RibonucZ/Hydroxyglut_hydro"/>
</dbReference>
<organism evidence="3 4">
    <name type="scientific">Colletotrichum tamarilloi</name>
    <dbReference type="NCBI Taxonomy" id="1209934"/>
    <lineage>
        <taxon>Eukaryota</taxon>
        <taxon>Fungi</taxon>
        <taxon>Dikarya</taxon>
        <taxon>Ascomycota</taxon>
        <taxon>Pezizomycotina</taxon>
        <taxon>Sordariomycetes</taxon>
        <taxon>Hypocreomycetidae</taxon>
        <taxon>Glomerellales</taxon>
        <taxon>Glomerellaceae</taxon>
        <taxon>Colletotrichum</taxon>
        <taxon>Colletotrichum acutatum species complex</taxon>
    </lineage>
</organism>
<accession>A0ABQ9QYX0</accession>
<keyword evidence="1" id="KW-0732">Signal</keyword>
<dbReference type="SUPFAM" id="SSF56281">
    <property type="entry name" value="Metallo-hydrolase/oxidoreductase"/>
    <property type="match status" value="1"/>
</dbReference>
<evidence type="ECO:0000256" key="1">
    <source>
        <dbReference type="SAM" id="SignalP"/>
    </source>
</evidence>
<evidence type="ECO:0000313" key="4">
    <source>
        <dbReference type="Proteomes" id="UP001227543"/>
    </source>
</evidence>
<dbReference type="Proteomes" id="UP001227543">
    <property type="component" value="Unassembled WGS sequence"/>
</dbReference>
<feature type="signal peptide" evidence="1">
    <location>
        <begin position="1"/>
        <end position="23"/>
    </location>
</feature>
<gene>
    <name evidence="3" type="ORF">CTAM01_11038</name>
</gene>
<protein>
    <recommendedName>
        <fullName evidence="2">Metallo-beta-lactamase domain-containing protein</fullName>
    </recommendedName>
</protein>
<dbReference type="Pfam" id="PF00753">
    <property type="entry name" value="Lactamase_B"/>
    <property type="match status" value="1"/>
</dbReference>